<dbReference type="InterPro" id="IPR049035">
    <property type="entry name" value="ADDB_N"/>
</dbReference>
<comment type="miscellaneous">
    <text evidence="14">Despite having conserved helicase domains, this subunit does not have helicase activity.</text>
</comment>
<dbReference type="PANTHER" id="PTHR30591:SF1">
    <property type="entry name" value="RECBCD ENZYME SUBUNIT RECC"/>
    <property type="match status" value="1"/>
</dbReference>
<evidence type="ECO:0000256" key="14">
    <source>
        <dbReference type="HAMAP-Rule" id="MF_01452"/>
    </source>
</evidence>
<keyword evidence="10 14" id="KW-0408">Iron</keyword>
<keyword evidence="12 14" id="KW-0238">DNA-binding</keyword>
<dbReference type="Proteomes" id="UP001231362">
    <property type="component" value="Unassembled WGS sequence"/>
</dbReference>
<comment type="subunit">
    <text evidence="14">Heterodimer of AddA and AddB.</text>
</comment>
<evidence type="ECO:0000256" key="4">
    <source>
        <dbReference type="ARBA" id="ARBA00022741"/>
    </source>
</evidence>
<keyword evidence="6 14" id="KW-0378">Hydrolase</keyword>
<evidence type="ECO:0000313" key="16">
    <source>
        <dbReference type="EMBL" id="MDQ0153826.1"/>
    </source>
</evidence>
<evidence type="ECO:0000259" key="15">
    <source>
        <dbReference type="PROSITE" id="PS51217"/>
    </source>
</evidence>
<dbReference type="Pfam" id="PF21445">
    <property type="entry name" value="ADDB_N"/>
    <property type="match status" value="1"/>
</dbReference>
<keyword evidence="7 14" id="KW-0347">Helicase</keyword>
<dbReference type="InterPro" id="IPR038726">
    <property type="entry name" value="PDDEXK_AddAB-type"/>
</dbReference>
<reference evidence="16 17" key="1">
    <citation type="submission" date="2023-07" db="EMBL/GenBank/DDBJ databases">
        <title>Genomic Encyclopedia of Type Strains, Phase IV (KMG-IV): sequencing the most valuable type-strain genomes for metagenomic binning, comparative biology and taxonomic classification.</title>
        <authorList>
            <person name="Goeker M."/>
        </authorList>
    </citation>
    <scope>NUCLEOTIDE SEQUENCE [LARGE SCALE GENOMIC DNA]</scope>
    <source>
        <strain evidence="16 17">DSM 23948</strain>
    </source>
</reference>
<evidence type="ECO:0000313" key="17">
    <source>
        <dbReference type="Proteomes" id="UP001231362"/>
    </source>
</evidence>
<keyword evidence="17" id="KW-1185">Reference proteome</keyword>
<dbReference type="Gene3D" id="3.40.50.300">
    <property type="entry name" value="P-loop containing nucleotide triphosphate hydrolases"/>
    <property type="match status" value="3"/>
</dbReference>
<dbReference type="InterPro" id="IPR011604">
    <property type="entry name" value="PDDEXK-like_dom_sf"/>
</dbReference>
<evidence type="ECO:0000256" key="1">
    <source>
        <dbReference type="ARBA" id="ARBA00022485"/>
    </source>
</evidence>
<evidence type="ECO:0000256" key="6">
    <source>
        <dbReference type="ARBA" id="ARBA00022801"/>
    </source>
</evidence>
<keyword evidence="4 14" id="KW-0547">Nucleotide-binding</keyword>
<dbReference type="HAMAP" id="MF_01452">
    <property type="entry name" value="AddB_type1"/>
    <property type="match status" value="1"/>
</dbReference>
<dbReference type="EC" id="3.1.-.-" evidence="14"/>
<comment type="caution">
    <text evidence="16">The sequence shown here is derived from an EMBL/GenBank/DDBJ whole genome shotgun (WGS) entry which is preliminary data.</text>
</comment>
<evidence type="ECO:0000256" key="7">
    <source>
        <dbReference type="ARBA" id="ARBA00022806"/>
    </source>
</evidence>
<dbReference type="RefSeq" id="WP_307148452.1">
    <property type="nucleotide sequence ID" value="NZ_JAUSTU010000001.1"/>
</dbReference>
<dbReference type="InterPro" id="IPR027417">
    <property type="entry name" value="P-loop_NTPase"/>
</dbReference>
<dbReference type="Gene3D" id="6.10.140.1030">
    <property type="match status" value="1"/>
</dbReference>
<evidence type="ECO:0000256" key="5">
    <source>
        <dbReference type="ARBA" id="ARBA00022763"/>
    </source>
</evidence>
<keyword evidence="1 14" id="KW-0004">4Fe-4S</keyword>
<feature type="domain" description="UvrD-like helicase C-terminal" evidence="15">
    <location>
        <begin position="277"/>
        <end position="583"/>
    </location>
</feature>
<evidence type="ECO:0000256" key="13">
    <source>
        <dbReference type="ARBA" id="ARBA00023204"/>
    </source>
</evidence>
<comment type="cofactor">
    <cofactor evidence="14">
        <name>Mg(2+)</name>
        <dbReference type="ChEBI" id="CHEBI:18420"/>
    </cofactor>
</comment>
<evidence type="ECO:0000256" key="8">
    <source>
        <dbReference type="ARBA" id="ARBA00022839"/>
    </source>
</evidence>
<dbReference type="SUPFAM" id="SSF52540">
    <property type="entry name" value="P-loop containing nucleoside triphosphate hydrolases"/>
    <property type="match status" value="2"/>
</dbReference>
<dbReference type="Gene3D" id="3.90.320.10">
    <property type="match status" value="1"/>
</dbReference>
<feature type="binding site" evidence="14">
    <location>
        <position position="1128"/>
    </location>
    <ligand>
        <name>[4Fe-4S] cluster</name>
        <dbReference type="ChEBI" id="CHEBI:49883"/>
    </ligand>
</feature>
<evidence type="ECO:0000256" key="2">
    <source>
        <dbReference type="ARBA" id="ARBA00022722"/>
    </source>
</evidence>
<evidence type="ECO:0000256" key="11">
    <source>
        <dbReference type="ARBA" id="ARBA00023014"/>
    </source>
</evidence>
<dbReference type="PROSITE" id="PS51217">
    <property type="entry name" value="UVRD_HELICASE_CTER"/>
    <property type="match status" value="1"/>
</dbReference>
<keyword evidence="13 14" id="KW-0234">DNA repair</keyword>
<dbReference type="GO" id="GO:0003678">
    <property type="term" value="F:DNA helicase activity"/>
    <property type="evidence" value="ECO:0007669"/>
    <property type="project" value="UniProtKB-EC"/>
</dbReference>
<keyword evidence="5 14" id="KW-0227">DNA damage</keyword>
<evidence type="ECO:0000256" key="12">
    <source>
        <dbReference type="ARBA" id="ARBA00023125"/>
    </source>
</evidence>
<dbReference type="Pfam" id="PF12705">
    <property type="entry name" value="PDDEXK_1"/>
    <property type="match status" value="1"/>
</dbReference>
<keyword evidence="2 14" id="KW-0540">Nuclease</keyword>
<organism evidence="16 17">
    <name type="scientific">Anoxybacillus andreesenii</name>
    <dbReference type="NCBI Taxonomy" id="1325932"/>
    <lineage>
        <taxon>Bacteria</taxon>
        <taxon>Bacillati</taxon>
        <taxon>Bacillota</taxon>
        <taxon>Bacilli</taxon>
        <taxon>Bacillales</taxon>
        <taxon>Anoxybacillaceae</taxon>
        <taxon>Anoxybacillus</taxon>
    </lineage>
</organism>
<evidence type="ECO:0000256" key="9">
    <source>
        <dbReference type="ARBA" id="ARBA00022840"/>
    </source>
</evidence>
<sequence>MSIRLLIGRSGTGKTTFCMKEIVKKMQQAPEGDPIIYLVPDQMTFLSEYKLIQTPNLGGMIRTQVFSFSRLAWRVLQETGGISRYHVNNVGISMLIRKILEDKKDELRLFERAAEKNGFVQQMETILTEFKRYLVRPEELIEKQNVLDGSTQDKILQDKLHDLEIIYQAFEDALFDKYIDSEDYLRLLGEQIAGSSYLKAATIYVDGFHSFTPQEYQILAQLMKHAKQVTIALTLDQPFYEEGPDELHLFRMTGETCQTIYEMAKVEGLDVEELHFHEQLRLAHDSLQHLEGNLDKRPAVSYKGVPLIQIAQAANRRTEVEGVARKIRKLVQEEGYRYHDIALLVRNGQEYTDLIENIFKDYEVPVFIDQKRTMLNHPLIELVRSSLEVITGFWRYEPVFRAVKTELLFPVKQNPQKLRAKMDQLENYVLEHGIQGAKWTKKERWKYRRFRGLELENMVQTDAEKEREDELNDLKNMITTPIMKLARRLKKAEIGRELAEALYLYLEELEIPTKLEVWKLEEEEKGNLIAAREHDQAWNGIIDLLDQFVEMLGNEQISTKKFVSILDSGLESLRFALVPPAIDQVLVADLEKSRLSDVRIAFVIGLNEGVLPAKMSEEGLLADEDRERLLTRGLTIAPSSRRRLLDEEFLAYSAFTTASDRLFISYPLANDEGKALMPSSYIHRLEEMFPDIQVQHYGTKVSELPEQEQLDYISHEQTALSFLTTQLQQKKRNYPIYEMWWDVYNYYVTHPILSKTAKMVFRSLDFKNETRPLTEETSKELYTDVIQGSVSRMELFSACPFSHFARHGLKLKERQIFRLEAPDIGELFHGALKYIVETVMVGERSWDHMTKEEIERLAREAVELLAPKLASEILLSSNRHHYIKRKLEQIIKRASLILQEHAKASGFAPIGLELGFGPKQELPPMKFSLHNGTKMELVGRIDRVDKAEDENGVYLRVIDYKSSTKDVNINEVYYGLALQMLTYLDIILLNSEKLIGSGANPAGVLYFHVHNPMVNTTKMLSLEELEEELMKKFKMNGLLLGEENVIRMMDQTLDTGDSQIIAAGIKKDGNLTKRSKVASREEFDVLRRYVRNHYVKTGNAITDGNVEISPYKMKDRTPCTFCSFKAVCQFDESMEANEYRSLKSHPKEEILQIMREEADDEDSNKA</sequence>
<dbReference type="InterPro" id="IPR014140">
    <property type="entry name" value="DNA_helicase_suAddB"/>
</dbReference>
<feature type="binding site" evidence="14">
    <location>
        <position position="1122"/>
    </location>
    <ligand>
        <name>[4Fe-4S] cluster</name>
        <dbReference type="ChEBI" id="CHEBI:49883"/>
    </ligand>
</feature>
<protein>
    <recommendedName>
        <fullName evidence="14">ATP-dependent helicase/deoxyribonuclease subunit B</fullName>
        <ecNumber evidence="14">3.1.-.-</ecNumber>
    </recommendedName>
    <alternativeName>
        <fullName evidence="14">ATP-dependent helicase/nuclease subunit AddB</fullName>
    </alternativeName>
</protein>
<dbReference type="InterPro" id="IPR014017">
    <property type="entry name" value="DNA_helicase_UvrD-like_C"/>
</dbReference>
<comment type="cofactor">
    <cofactor evidence="14">
        <name>[4Fe-4S] cluster</name>
        <dbReference type="ChEBI" id="CHEBI:49883"/>
    </cofactor>
    <text evidence="14">Binds 1 [4Fe-4S] cluster.</text>
</comment>
<dbReference type="NCBIfam" id="TIGR02773">
    <property type="entry name" value="addB_Gpos"/>
    <property type="match status" value="1"/>
</dbReference>
<keyword evidence="8 14" id="KW-0269">Exonuclease</keyword>
<feature type="binding site" evidence="14">
    <location>
        <position position="799"/>
    </location>
    <ligand>
        <name>[4Fe-4S] cluster</name>
        <dbReference type="ChEBI" id="CHEBI:49883"/>
    </ligand>
</feature>
<keyword evidence="3 14" id="KW-0479">Metal-binding</keyword>
<evidence type="ECO:0000256" key="10">
    <source>
        <dbReference type="ARBA" id="ARBA00023004"/>
    </source>
</evidence>
<keyword evidence="11 14" id="KW-0411">Iron-sulfur</keyword>
<evidence type="ECO:0000256" key="3">
    <source>
        <dbReference type="ARBA" id="ARBA00022723"/>
    </source>
</evidence>
<comment type="similarity">
    <text evidence="14">Belongs to the helicase family. AddB/RexB type 1 subfamily.</text>
</comment>
<feature type="binding site" evidence="14">
    <location>
        <position position="1119"/>
    </location>
    <ligand>
        <name>[4Fe-4S] cluster</name>
        <dbReference type="ChEBI" id="CHEBI:49883"/>
    </ligand>
</feature>
<keyword evidence="9 14" id="KW-0067">ATP-binding</keyword>
<comment type="function">
    <text evidence="14">The heterodimer acts as both an ATP-dependent DNA helicase and an ATP-dependent, dual-direction single-stranded exonuclease. Recognizes the chi site generating a DNA molecule suitable for the initiation of homologous recombination. The AddB subunit has 5' -&gt; 3' nuclease activity but not helicase activity.</text>
</comment>
<name>A0ABT9UYR2_9BACL</name>
<accession>A0ABT9UYR2</accession>
<dbReference type="EMBL" id="JAUSTU010000001">
    <property type="protein sequence ID" value="MDQ0153826.1"/>
    <property type="molecule type" value="Genomic_DNA"/>
</dbReference>
<dbReference type="GO" id="GO:0016787">
    <property type="term" value="F:hydrolase activity"/>
    <property type="evidence" value="ECO:0007669"/>
    <property type="project" value="UniProtKB-KW"/>
</dbReference>
<gene>
    <name evidence="14" type="primary">addB</name>
    <name evidence="16" type="ORF">J2S07_000124</name>
</gene>
<proteinExistence type="inferred from homology"/>
<dbReference type="PANTHER" id="PTHR30591">
    <property type="entry name" value="RECBCD ENZYME SUBUNIT RECC"/>
    <property type="match status" value="1"/>
</dbReference>